<accession>A0ABV0YCR2</accession>
<gene>
    <name evidence="2" type="ORF">AMECASPLE_014391</name>
</gene>
<evidence type="ECO:0000313" key="3">
    <source>
        <dbReference type="Proteomes" id="UP001469553"/>
    </source>
</evidence>
<evidence type="ECO:0000256" key="1">
    <source>
        <dbReference type="SAM" id="MobiDB-lite"/>
    </source>
</evidence>
<proteinExistence type="predicted"/>
<feature type="compositionally biased region" description="Acidic residues" evidence="1">
    <location>
        <begin position="13"/>
        <end position="23"/>
    </location>
</feature>
<dbReference type="Proteomes" id="UP001469553">
    <property type="component" value="Unassembled WGS sequence"/>
</dbReference>
<organism evidence="2 3">
    <name type="scientific">Ameca splendens</name>
    <dbReference type="NCBI Taxonomy" id="208324"/>
    <lineage>
        <taxon>Eukaryota</taxon>
        <taxon>Metazoa</taxon>
        <taxon>Chordata</taxon>
        <taxon>Craniata</taxon>
        <taxon>Vertebrata</taxon>
        <taxon>Euteleostomi</taxon>
        <taxon>Actinopterygii</taxon>
        <taxon>Neopterygii</taxon>
        <taxon>Teleostei</taxon>
        <taxon>Neoteleostei</taxon>
        <taxon>Acanthomorphata</taxon>
        <taxon>Ovalentaria</taxon>
        <taxon>Atherinomorphae</taxon>
        <taxon>Cyprinodontiformes</taxon>
        <taxon>Goodeidae</taxon>
        <taxon>Ameca</taxon>
    </lineage>
</organism>
<dbReference type="EMBL" id="JAHRIP010029190">
    <property type="protein sequence ID" value="MEQ2291546.1"/>
    <property type="molecule type" value="Genomic_DNA"/>
</dbReference>
<reference evidence="2 3" key="1">
    <citation type="submission" date="2021-06" db="EMBL/GenBank/DDBJ databases">
        <authorList>
            <person name="Palmer J.M."/>
        </authorList>
    </citation>
    <scope>NUCLEOTIDE SEQUENCE [LARGE SCALE GENOMIC DNA]</scope>
    <source>
        <strain evidence="2 3">AS_MEX2019</strain>
        <tissue evidence="2">Muscle</tissue>
    </source>
</reference>
<evidence type="ECO:0000313" key="2">
    <source>
        <dbReference type="EMBL" id="MEQ2291546.1"/>
    </source>
</evidence>
<name>A0ABV0YCR2_9TELE</name>
<sequence>MEKMEKVQLLEPIQEESEQEDETIERRQEEKEEEEAKEDKSALQVGVEAEEVLAEDEREEDVLLRLLRPGRRSDPLRRESLIQIQLNKQKNETENFLVLDASTHATDVCKEAAPLPIFENERRSSSGKRRIKVSKIKGQKQMGLHQPKKKKRLRCMESLLTASKFLGSLAVVAAWHVLWRKVFPVEFTQPTAVRVSAALLGRARLDHSMPLPEDRECALKTRDKRQVMKSKNMAWSTTCWHVTFPLTTKTLMRAMRA</sequence>
<keyword evidence="3" id="KW-1185">Reference proteome</keyword>
<protein>
    <submittedName>
        <fullName evidence="2">Uncharacterized protein</fullName>
    </submittedName>
</protein>
<comment type="caution">
    <text evidence="2">The sequence shown here is derived from an EMBL/GenBank/DDBJ whole genome shotgun (WGS) entry which is preliminary data.</text>
</comment>
<feature type="region of interest" description="Disordered" evidence="1">
    <location>
        <begin position="1"/>
        <end position="44"/>
    </location>
</feature>